<keyword evidence="4" id="KW-0378">Hydrolase</keyword>
<dbReference type="InterPro" id="IPR007369">
    <property type="entry name" value="Peptidase_A22B_SPP"/>
</dbReference>
<feature type="compositionally biased region" description="Basic and acidic residues" evidence="8">
    <location>
        <begin position="299"/>
        <end position="317"/>
    </location>
</feature>
<proteinExistence type="inferred from homology"/>
<feature type="transmembrane region" description="Helical" evidence="9">
    <location>
        <begin position="152"/>
        <end position="179"/>
    </location>
</feature>
<dbReference type="Pfam" id="PF04258">
    <property type="entry name" value="Peptidase_A22B"/>
    <property type="match status" value="1"/>
</dbReference>
<dbReference type="GO" id="GO:0006465">
    <property type="term" value="P:signal peptide processing"/>
    <property type="evidence" value="ECO:0007669"/>
    <property type="project" value="TreeGrafter"/>
</dbReference>
<evidence type="ECO:0000256" key="8">
    <source>
        <dbReference type="SAM" id="MobiDB-lite"/>
    </source>
</evidence>
<evidence type="ECO:0000313" key="11">
    <source>
        <dbReference type="Proteomes" id="UP000015354"/>
    </source>
</evidence>
<evidence type="ECO:0000256" key="3">
    <source>
        <dbReference type="ARBA" id="ARBA00022692"/>
    </source>
</evidence>
<dbReference type="Proteomes" id="UP000015354">
    <property type="component" value="Unassembled WGS sequence"/>
</dbReference>
<sequence length="372" mass="42254">MADEEPNKQLGLLVCLAALTLIAVSLLSIAAFRFRKCMMKQKVKVSLDNDEAMLMPIKGSGFLFTLYVLLRFIPREYLNVLMSFYLSMGSIFALAAFLKEYKKPSILTGTICVATGIYYFVSKNWILNNILSFSMGVVALESLPLSDFKTSYMLLVVLFLYDIFWVFGTDVMLTVATAVDGPIKMLFPRNVFYDMESKSLLGLGDMIVPGLFVCQTLVFSRDVVHRGNLYFFVAIFSYFLSLVNTMAVMVIFKHGQPALLFIVPWLLITFTATLLVKGDMKAAFNFDVLTTFKTEEDVKKEKEAEERKREKSAKKSEEDQDDEEEESIRDFFKEMILDLFGYGKENTKNVKTDDKKDTQKVADAVANEKKNA</sequence>
<evidence type="ECO:0000256" key="2">
    <source>
        <dbReference type="ARBA" id="ARBA00006859"/>
    </source>
</evidence>
<comment type="subcellular location">
    <subcellularLocation>
        <location evidence="1">Endoplasmic reticulum membrane</location>
        <topology evidence="1">Multi-pass membrane protein</topology>
    </subcellularLocation>
</comment>
<dbReference type="GO" id="GO:0098554">
    <property type="term" value="C:cytoplasmic side of endoplasmic reticulum membrane"/>
    <property type="evidence" value="ECO:0007669"/>
    <property type="project" value="TreeGrafter"/>
</dbReference>
<dbReference type="InterPro" id="IPR006639">
    <property type="entry name" value="Preselin/SPP"/>
</dbReference>
<dbReference type="GO" id="GO:0042500">
    <property type="term" value="F:aspartic endopeptidase activity, intramembrane cleaving"/>
    <property type="evidence" value="ECO:0007669"/>
    <property type="project" value="InterPro"/>
</dbReference>
<feature type="region of interest" description="Disordered" evidence="8">
    <location>
        <begin position="346"/>
        <end position="372"/>
    </location>
</feature>
<feature type="transmembrane region" description="Helical" evidence="9">
    <location>
        <begin position="199"/>
        <end position="218"/>
    </location>
</feature>
<evidence type="ECO:0000256" key="6">
    <source>
        <dbReference type="ARBA" id="ARBA00022989"/>
    </source>
</evidence>
<evidence type="ECO:0000256" key="7">
    <source>
        <dbReference type="ARBA" id="ARBA00023136"/>
    </source>
</evidence>
<feature type="transmembrane region" description="Helical" evidence="9">
    <location>
        <begin position="105"/>
        <end position="121"/>
    </location>
</feature>
<dbReference type="SMART" id="SM00730">
    <property type="entry name" value="PSN"/>
    <property type="match status" value="1"/>
</dbReference>
<keyword evidence="6 9" id="KW-1133">Transmembrane helix</keyword>
<reference evidence="10 11" key="1">
    <citation type="journal article" date="2013" name="PLoS ONE">
        <title>Predicting the Proteins of Angomonas deanei, Strigomonas culicis and Their Respective Endosymbionts Reveals New Aspects of the Trypanosomatidae Family.</title>
        <authorList>
            <person name="Motta M.C."/>
            <person name="Martins A.C."/>
            <person name="de Souza S.S."/>
            <person name="Catta-Preta C.M."/>
            <person name="Silva R."/>
            <person name="Klein C.C."/>
            <person name="de Almeida L.G."/>
            <person name="de Lima Cunha O."/>
            <person name="Ciapina L.P."/>
            <person name="Brocchi M."/>
            <person name="Colabardini A.C."/>
            <person name="de Araujo Lima B."/>
            <person name="Machado C.R."/>
            <person name="de Almeida Soares C.M."/>
            <person name="Probst C.M."/>
            <person name="de Menezes C.B."/>
            <person name="Thompson C.E."/>
            <person name="Bartholomeu D.C."/>
            <person name="Gradia D.F."/>
            <person name="Pavoni D.P."/>
            <person name="Grisard E.C."/>
            <person name="Fantinatti-Garboggini F."/>
            <person name="Marchini F.K."/>
            <person name="Rodrigues-Luiz G.F."/>
            <person name="Wagner G."/>
            <person name="Goldman G.H."/>
            <person name="Fietto J.L."/>
            <person name="Elias M.C."/>
            <person name="Goldman M.H."/>
            <person name="Sagot M.F."/>
            <person name="Pereira M."/>
            <person name="Stoco P.H."/>
            <person name="de Mendonca-Neto R.P."/>
            <person name="Teixeira S.M."/>
            <person name="Maciel T.E."/>
            <person name="de Oliveira Mendes T.A."/>
            <person name="Urmenyi T.P."/>
            <person name="de Souza W."/>
            <person name="Schenkman S."/>
            <person name="de Vasconcelos A.T."/>
        </authorList>
    </citation>
    <scope>NUCLEOTIDE SEQUENCE [LARGE SCALE GENOMIC DNA]</scope>
</reference>
<feature type="transmembrane region" description="Helical" evidence="9">
    <location>
        <begin position="12"/>
        <end position="32"/>
    </location>
</feature>
<evidence type="ECO:0000313" key="10">
    <source>
        <dbReference type="EMBL" id="EPY19633.1"/>
    </source>
</evidence>
<evidence type="ECO:0000256" key="4">
    <source>
        <dbReference type="ARBA" id="ARBA00022801"/>
    </source>
</evidence>
<dbReference type="AlphaFoldDB" id="S9TT12"/>
<dbReference type="OrthoDB" id="29661at2759"/>
<name>S9TT12_9TRYP</name>
<gene>
    <name evidence="10" type="ORF">STCU_09357</name>
</gene>
<accession>S9TT12</accession>
<feature type="transmembrane region" description="Helical" evidence="9">
    <location>
        <begin position="80"/>
        <end position="98"/>
    </location>
</feature>
<evidence type="ECO:0000256" key="9">
    <source>
        <dbReference type="SAM" id="Phobius"/>
    </source>
</evidence>
<evidence type="ECO:0000256" key="5">
    <source>
        <dbReference type="ARBA" id="ARBA00022824"/>
    </source>
</evidence>
<feature type="transmembrane region" description="Helical" evidence="9">
    <location>
        <begin position="230"/>
        <end position="252"/>
    </location>
</feature>
<feature type="transmembrane region" description="Helical" evidence="9">
    <location>
        <begin position="258"/>
        <end position="276"/>
    </location>
</feature>
<dbReference type="PANTHER" id="PTHR12174:SF23">
    <property type="entry name" value="MINOR HISTOCOMPATIBILITY ANTIGEN H13"/>
    <property type="match status" value="1"/>
</dbReference>
<organism evidence="10 11">
    <name type="scientific">Strigomonas culicis</name>
    <dbReference type="NCBI Taxonomy" id="28005"/>
    <lineage>
        <taxon>Eukaryota</taxon>
        <taxon>Discoba</taxon>
        <taxon>Euglenozoa</taxon>
        <taxon>Kinetoplastea</taxon>
        <taxon>Metakinetoplastina</taxon>
        <taxon>Trypanosomatida</taxon>
        <taxon>Trypanosomatidae</taxon>
        <taxon>Strigomonadinae</taxon>
        <taxon>Strigomonas</taxon>
    </lineage>
</organism>
<feature type="transmembrane region" description="Helical" evidence="9">
    <location>
        <begin position="53"/>
        <end position="74"/>
    </location>
</feature>
<feature type="region of interest" description="Disordered" evidence="8">
    <location>
        <begin position="299"/>
        <end position="326"/>
    </location>
</feature>
<keyword evidence="11" id="KW-1185">Reference proteome</keyword>
<keyword evidence="7 9" id="KW-0472">Membrane</keyword>
<keyword evidence="5" id="KW-0256">Endoplasmic reticulum</keyword>
<dbReference type="PANTHER" id="PTHR12174">
    <property type="entry name" value="SIGNAL PEPTIDE PEPTIDASE"/>
    <property type="match status" value="1"/>
</dbReference>
<dbReference type="EMBL" id="ATMH01009357">
    <property type="protein sequence ID" value="EPY19633.1"/>
    <property type="molecule type" value="Genomic_DNA"/>
</dbReference>
<dbReference type="GO" id="GO:0033619">
    <property type="term" value="P:membrane protein proteolysis"/>
    <property type="evidence" value="ECO:0007669"/>
    <property type="project" value="TreeGrafter"/>
</dbReference>
<dbReference type="GO" id="GO:0098553">
    <property type="term" value="C:lumenal side of endoplasmic reticulum membrane"/>
    <property type="evidence" value="ECO:0007669"/>
    <property type="project" value="TreeGrafter"/>
</dbReference>
<keyword evidence="3 9" id="KW-0812">Transmembrane</keyword>
<comment type="caution">
    <text evidence="10">The sequence shown here is derived from an EMBL/GenBank/DDBJ whole genome shotgun (WGS) entry which is preliminary data.</text>
</comment>
<comment type="similarity">
    <text evidence="2">Belongs to the peptidase A22B family.</text>
</comment>
<evidence type="ECO:0000256" key="1">
    <source>
        <dbReference type="ARBA" id="ARBA00004477"/>
    </source>
</evidence>
<protein>
    <submittedName>
        <fullName evidence="10">Minor histocompatibility antigen H13</fullName>
    </submittedName>
</protein>